<evidence type="ECO:0000313" key="3">
    <source>
        <dbReference type="Proteomes" id="UP000757232"/>
    </source>
</evidence>
<dbReference type="Pfam" id="PF13350">
    <property type="entry name" value="Y_phosphatase3"/>
    <property type="match status" value="1"/>
</dbReference>
<gene>
    <name evidence="2" type="ORF">A7U60_g2992</name>
</gene>
<keyword evidence="3" id="KW-1185">Reference proteome</keyword>
<dbReference type="SUPFAM" id="SSF52799">
    <property type="entry name" value="(Phosphotyrosine protein) phosphatases II"/>
    <property type="match status" value="1"/>
</dbReference>
<dbReference type="PROSITE" id="PS50056">
    <property type="entry name" value="TYR_PHOSPHATASE_2"/>
    <property type="match status" value="1"/>
</dbReference>
<reference evidence="2" key="1">
    <citation type="submission" date="2016-06" db="EMBL/GenBank/DDBJ databases">
        <title>Draft Genome sequence of the fungus Inonotus baumii.</title>
        <authorList>
            <person name="Zhu H."/>
            <person name="Lin W."/>
        </authorList>
    </citation>
    <scope>NUCLEOTIDE SEQUENCE</scope>
    <source>
        <strain evidence="2">821</strain>
    </source>
</reference>
<name>A0A9Q5I1H5_SANBA</name>
<sequence length="354" mass="39163">MPSDSAKLDLPDSHLVRRILTSPPFHTVDGVINFRDFGIPSFPSGYVPRANEKSGEVPRIRRGVLFRSGEPARLTEKGKATLKELGITTIFDLRSEVEIRKYKSSTPDIEGVHFVHVPVSDSDEYDPMALAARVSRFAKDEKNAFSSLYTGILENGGPAYEAILKHVRDKPGEPILVHCTAGKDRTGIFAAIVQLLLGVPDAAIAYDYHLTTYGLAPVLPALVQRFQKESIYRDNWEGFRNMGSAKQETMLATLELIRSKYGSAEGYIKARTSLTDADIERVRQNLLLASNSSALSTPTSSSSSSASLTLSSESLSVSQDKDVIHRNPEVPTGLSSWFSYYVLGMFKWIWRALF</sequence>
<dbReference type="EMBL" id="LNZH02000148">
    <property type="protein sequence ID" value="OCB89811.1"/>
    <property type="molecule type" value="Genomic_DNA"/>
</dbReference>
<dbReference type="Proteomes" id="UP000757232">
    <property type="component" value="Unassembled WGS sequence"/>
</dbReference>
<dbReference type="InterPro" id="IPR000387">
    <property type="entry name" value="Tyr_Pase_dom"/>
</dbReference>
<dbReference type="Gene3D" id="3.90.190.10">
    <property type="entry name" value="Protein tyrosine phosphatase superfamily"/>
    <property type="match status" value="1"/>
</dbReference>
<protein>
    <recommendedName>
        <fullName evidence="1">Tyrosine specific protein phosphatases domain-containing protein</fullName>
    </recommendedName>
</protein>
<dbReference type="GO" id="GO:0004721">
    <property type="term" value="F:phosphoprotein phosphatase activity"/>
    <property type="evidence" value="ECO:0007669"/>
    <property type="project" value="InterPro"/>
</dbReference>
<feature type="domain" description="Tyrosine specific protein phosphatases" evidence="1">
    <location>
        <begin position="161"/>
        <end position="192"/>
    </location>
</feature>
<dbReference type="PANTHER" id="PTHR31126:SF1">
    <property type="entry name" value="TYROSINE SPECIFIC PROTEIN PHOSPHATASES DOMAIN-CONTAINING PROTEIN"/>
    <property type="match status" value="1"/>
</dbReference>
<dbReference type="InterPro" id="IPR026893">
    <property type="entry name" value="Tyr/Ser_Pase_IphP-type"/>
</dbReference>
<proteinExistence type="predicted"/>
<dbReference type="InterPro" id="IPR029021">
    <property type="entry name" value="Prot-tyrosine_phosphatase-like"/>
</dbReference>
<comment type="caution">
    <text evidence="2">The sequence shown here is derived from an EMBL/GenBank/DDBJ whole genome shotgun (WGS) entry which is preliminary data.</text>
</comment>
<evidence type="ECO:0000259" key="1">
    <source>
        <dbReference type="PROSITE" id="PS50056"/>
    </source>
</evidence>
<dbReference type="InterPro" id="IPR016130">
    <property type="entry name" value="Tyr_Pase_AS"/>
</dbReference>
<accession>A0A9Q5I1H5</accession>
<dbReference type="AlphaFoldDB" id="A0A9Q5I1H5"/>
<dbReference type="OrthoDB" id="9988524at2759"/>
<organism evidence="2 3">
    <name type="scientific">Sanghuangporus baumii</name>
    <name type="common">Phellinus baumii</name>
    <dbReference type="NCBI Taxonomy" id="108892"/>
    <lineage>
        <taxon>Eukaryota</taxon>
        <taxon>Fungi</taxon>
        <taxon>Dikarya</taxon>
        <taxon>Basidiomycota</taxon>
        <taxon>Agaricomycotina</taxon>
        <taxon>Agaricomycetes</taxon>
        <taxon>Hymenochaetales</taxon>
        <taxon>Hymenochaetaceae</taxon>
        <taxon>Sanghuangporus</taxon>
    </lineage>
</organism>
<dbReference type="PANTHER" id="PTHR31126">
    <property type="entry name" value="TYROSINE-PROTEIN PHOSPHATASE"/>
    <property type="match status" value="1"/>
</dbReference>
<evidence type="ECO:0000313" key="2">
    <source>
        <dbReference type="EMBL" id="OCB89811.1"/>
    </source>
</evidence>
<dbReference type="PROSITE" id="PS00383">
    <property type="entry name" value="TYR_PHOSPHATASE_1"/>
    <property type="match status" value="1"/>
</dbReference>